<evidence type="ECO:0000259" key="3">
    <source>
        <dbReference type="Pfam" id="PF14904"/>
    </source>
</evidence>
<dbReference type="GO" id="GO:0016740">
    <property type="term" value="F:transferase activity"/>
    <property type="evidence" value="ECO:0007669"/>
    <property type="project" value="UniProtKB-KW"/>
</dbReference>
<dbReference type="Gene3D" id="3.40.50.150">
    <property type="entry name" value="Vaccinia Virus protein VP39"/>
    <property type="match status" value="1"/>
</dbReference>
<evidence type="ECO:0000256" key="2">
    <source>
        <dbReference type="ARBA" id="ARBA00022679"/>
    </source>
</evidence>
<dbReference type="InterPro" id="IPR029063">
    <property type="entry name" value="SAM-dependent_MTases_sf"/>
</dbReference>
<dbReference type="Proteomes" id="UP000717585">
    <property type="component" value="Unassembled WGS sequence"/>
</dbReference>
<dbReference type="EMBL" id="JAHDYR010000062">
    <property type="protein sequence ID" value="KAG9390758.1"/>
    <property type="molecule type" value="Genomic_DNA"/>
</dbReference>
<proteinExistence type="inferred from homology"/>
<dbReference type="InterPro" id="IPR029426">
    <property type="entry name" value="FAM86_N"/>
</dbReference>
<sequence length="304" mass="33244">MNVDALSFIEKYYGQGRPMNKLWERIDAEIGDSAFDPSAQEEILARTVMHPLAARYPGQSEYKQAFISGLMHRADTSGAPYSDTLCELSMLRPPGPDDDEFYSRFVFDEFTAAFKQSKTLSDIEAVVWPAGLVVGEWLASQRLDGLTVLELGSGTGVCSIIAAKAGATAIATDLALALSRIESNAEQNDVADRVQATALDWCVPREELDSLLATLPEPAIVLAADCVYAPDLCAPLATVLEMIAQRWSSRIIVASSKRREETQEMFAQELAARGFTVTALEKGKNAVILESYERDPVTLTELKL</sequence>
<accession>A0A8J6DZI3</accession>
<dbReference type="SUPFAM" id="SSF53335">
    <property type="entry name" value="S-adenosyl-L-methionine-dependent methyltransferases"/>
    <property type="match status" value="1"/>
</dbReference>
<name>A0A8J6DZI3_9EUKA</name>
<organism evidence="4 5">
    <name type="scientific">Carpediemonas membranifera</name>
    <dbReference type="NCBI Taxonomy" id="201153"/>
    <lineage>
        <taxon>Eukaryota</taxon>
        <taxon>Metamonada</taxon>
        <taxon>Carpediemonas-like organisms</taxon>
        <taxon>Carpediemonas</taxon>
    </lineage>
</organism>
<protein>
    <submittedName>
        <fullName evidence="4">Nicotinamide N-methyltransferase-like</fullName>
    </submittedName>
</protein>
<dbReference type="InterPro" id="IPR019410">
    <property type="entry name" value="Methyltransf_16"/>
</dbReference>
<reference evidence="4" key="1">
    <citation type="submission" date="2021-05" db="EMBL/GenBank/DDBJ databases">
        <title>A free-living protist that lacks canonical eukaryotic 1 DNA replication and segregation systems.</title>
        <authorList>
            <person name="Salas-Leiva D.E."/>
            <person name="Tromer E.C."/>
            <person name="Curtis B.A."/>
            <person name="Jerlstrom-Hultqvist J."/>
            <person name="Kolisko M."/>
            <person name="Yi Z."/>
            <person name="Salas-Leiva J.S."/>
            <person name="Gallot-Lavallee L."/>
            <person name="Kops G.J.P.L."/>
            <person name="Archibald J.M."/>
            <person name="Simpson A.G.B."/>
            <person name="Roger A.J."/>
        </authorList>
    </citation>
    <scope>NUCLEOTIDE SEQUENCE</scope>
    <source>
        <strain evidence="4">BICM</strain>
    </source>
</reference>
<comment type="caution">
    <text evidence="4">The sequence shown here is derived from an EMBL/GenBank/DDBJ whole genome shotgun (WGS) entry which is preliminary data.</text>
</comment>
<dbReference type="Pfam" id="PF10294">
    <property type="entry name" value="Methyltransf_16"/>
    <property type="match status" value="1"/>
</dbReference>
<keyword evidence="5" id="KW-1185">Reference proteome</keyword>
<dbReference type="OrthoDB" id="194386at2759"/>
<evidence type="ECO:0000313" key="4">
    <source>
        <dbReference type="EMBL" id="KAG9390758.1"/>
    </source>
</evidence>
<dbReference type="Pfam" id="PF14904">
    <property type="entry name" value="FAM86"/>
    <property type="match status" value="1"/>
</dbReference>
<evidence type="ECO:0000313" key="5">
    <source>
        <dbReference type="Proteomes" id="UP000717585"/>
    </source>
</evidence>
<gene>
    <name evidence="4" type="ORF">J8273_7011</name>
</gene>
<comment type="similarity">
    <text evidence="1">Belongs to the class I-like SAM-binding methyltransferase superfamily. EEF2KMT family.</text>
</comment>
<dbReference type="PANTHER" id="PTHR14614:SF132">
    <property type="entry name" value="PROTEIN-LYSINE METHYLTRANSFERASE C42C1.13"/>
    <property type="match status" value="1"/>
</dbReference>
<dbReference type="PANTHER" id="PTHR14614">
    <property type="entry name" value="HEPATOCELLULAR CARCINOMA-ASSOCIATED ANTIGEN"/>
    <property type="match status" value="1"/>
</dbReference>
<evidence type="ECO:0000256" key="1">
    <source>
        <dbReference type="ARBA" id="ARBA00005511"/>
    </source>
</evidence>
<dbReference type="AlphaFoldDB" id="A0A8J6DZI3"/>
<keyword evidence="2" id="KW-0808">Transferase</keyword>
<feature type="domain" description="FAM86 N-terminal" evidence="3">
    <location>
        <begin position="23"/>
        <end position="84"/>
    </location>
</feature>